<dbReference type="PANTHER" id="PTHR42865">
    <property type="entry name" value="PROTON/GLUTAMATE-ASPARTATE SYMPORTER"/>
    <property type="match status" value="1"/>
</dbReference>
<organism evidence="10 11">
    <name type="scientific">Paraburkholderia hiiakae</name>
    <dbReference type="NCBI Taxonomy" id="1081782"/>
    <lineage>
        <taxon>Bacteria</taxon>
        <taxon>Pseudomonadati</taxon>
        <taxon>Pseudomonadota</taxon>
        <taxon>Betaproteobacteria</taxon>
        <taxon>Burkholderiales</taxon>
        <taxon>Burkholderiaceae</taxon>
        <taxon>Paraburkholderia</taxon>
    </lineage>
</organism>
<evidence type="ECO:0000313" key="11">
    <source>
        <dbReference type="Proteomes" id="UP000656319"/>
    </source>
</evidence>
<keyword evidence="3 9" id="KW-0813">Transport</keyword>
<keyword evidence="6 9" id="KW-0769">Symport</keyword>
<dbReference type="Proteomes" id="UP000656319">
    <property type="component" value="Unassembled WGS sequence"/>
</dbReference>
<evidence type="ECO:0000256" key="2">
    <source>
        <dbReference type="ARBA" id="ARBA00006148"/>
    </source>
</evidence>
<comment type="function">
    <text evidence="9">Responsible for the transport of dicarboxylates such as succinate, fumarate, and malate across the membrane.</text>
</comment>
<dbReference type="Pfam" id="PF00375">
    <property type="entry name" value="SDF"/>
    <property type="match status" value="1"/>
</dbReference>
<evidence type="ECO:0000256" key="3">
    <source>
        <dbReference type="ARBA" id="ARBA00022448"/>
    </source>
</evidence>
<keyword evidence="8 9" id="KW-0472">Membrane</keyword>
<dbReference type="NCBIfam" id="NF009587">
    <property type="entry name" value="PRK13027.1"/>
    <property type="match status" value="1"/>
</dbReference>
<evidence type="ECO:0000256" key="6">
    <source>
        <dbReference type="ARBA" id="ARBA00022847"/>
    </source>
</evidence>
<feature type="transmembrane region" description="Helical" evidence="9">
    <location>
        <begin position="241"/>
        <end position="267"/>
    </location>
</feature>
<dbReference type="HAMAP" id="MF_01300">
    <property type="entry name" value="C4_dicarb_transport"/>
    <property type="match status" value="1"/>
</dbReference>
<protein>
    <recommendedName>
        <fullName evidence="9">C4-dicarboxylate transport protein</fullName>
    </recommendedName>
</protein>
<dbReference type="PANTHER" id="PTHR42865:SF1">
    <property type="entry name" value="AEROBIC C4-DICARBOXYLATE TRANSPORT PROTEIN"/>
    <property type="match status" value="1"/>
</dbReference>
<evidence type="ECO:0000256" key="1">
    <source>
        <dbReference type="ARBA" id="ARBA00004651"/>
    </source>
</evidence>
<feature type="transmembrane region" description="Helical" evidence="9">
    <location>
        <begin position="287"/>
        <end position="311"/>
    </location>
</feature>
<evidence type="ECO:0000256" key="5">
    <source>
        <dbReference type="ARBA" id="ARBA00022692"/>
    </source>
</evidence>
<feature type="transmembrane region" description="Helical" evidence="9">
    <location>
        <begin position="407"/>
        <end position="433"/>
    </location>
</feature>
<feature type="transmembrane region" description="Helical" evidence="9">
    <location>
        <begin position="69"/>
        <end position="88"/>
    </location>
</feature>
<keyword evidence="5 9" id="KW-0812">Transmembrane</keyword>
<comment type="caution">
    <text evidence="10">The sequence shown here is derived from an EMBL/GenBank/DDBJ whole genome shotgun (WGS) entry which is preliminary data.</text>
</comment>
<dbReference type="InterPro" id="IPR023954">
    <property type="entry name" value="C4_dicarb_transport"/>
</dbReference>
<keyword evidence="11" id="KW-1185">Reference proteome</keyword>
<feature type="transmembrane region" description="Helical" evidence="9">
    <location>
        <begin position="211"/>
        <end position="229"/>
    </location>
</feature>
<dbReference type="PRINTS" id="PR00173">
    <property type="entry name" value="EDTRNSPORT"/>
</dbReference>
<keyword evidence="7 9" id="KW-1133">Transmembrane helix</keyword>
<dbReference type="PROSITE" id="PS00714">
    <property type="entry name" value="NA_DICARBOXYL_SYMP_2"/>
    <property type="match status" value="1"/>
</dbReference>
<dbReference type="Gene3D" id="1.10.3860.10">
    <property type="entry name" value="Sodium:dicarboxylate symporter"/>
    <property type="match status" value="1"/>
</dbReference>
<comment type="caution">
    <text evidence="9">Lacks conserved residue(s) required for the propagation of feature annotation.</text>
</comment>
<dbReference type="InterPro" id="IPR036458">
    <property type="entry name" value="Na:dicarbo_symporter_sf"/>
</dbReference>
<comment type="similarity">
    <text evidence="2 9">Belongs to the dicarboxylate/amino acid:cation symporter (DAACS) (TC 2.A.23) family.</text>
</comment>
<accession>A0ABM8NB89</accession>
<evidence type="ECO:0000256" key="4">
    <source>
        <dbReference type="ARBA" id="ARBA00022475"/>
    </source>
</evidence>
<dbReference type="InterPro" id="IPR001991">
    <property type="entry name" value="Na-dicarboxylate_symporter"/>
</dbReference>
<keyword evidence="4 9" id="KW-1003">Cell membrane</keyword>
<gene>
    <name evidence="10" type="primary">dctA_2</name>
    <name evidence="9" type="synonym">dctA</name>
    <name evidence="10" type="ORF">LMG27952_00695</name>
</gene>
<dbReference type="EMBL" id="CAJHCQ010000001">
    <property type="protein sequence ID" value="CAD6513303.1"/>
    <property type="molecule type" value="Genomic_DNA"/>
</dbReference>
<evidence type="ECO:0000256" key="7">
    <source>
        <dbReference type="ARBA" id="ARBA00022989"/>
    </source>
</evidence>
<dbReference type="InterPro" id="IPR018107">
    <property type="entry name" value="Na-dicarboxylate_symporter_CS"/>
</dbReference>
<comment type="subcellular location">
    <subcellularLocation>
        <location evidence="1 9">Cell membrane</location>
        <topology evidence="1 9">Multi-pass membrane protein</topology>
    </subcellularLocation>
</comment>
<dbReference type="NCBIfam" id="NF002461">
    <property type="entry name" value="PRK01663.1"/>
    <property type="match status" value="1"/>
</dbReference>
<evidence type="ECO:0000313" key="10">
    <source>
        <dbReference type="EMBL" id="CAD6513303.1"/>
    </source>
</evidence>
<proteinExistence type="inferred from homology"/>
<sequence length="488" mass="52076">MLAGILLAIKNTRPPRPRQKNSKETADVRSHLPVSLIPSFVLSRPEPASFGHWLNSFAGTIVKKPLHKVLYFQVIVAIVIGVILGHYWPALGIDMKPLGDAFIKLIKMVIGPIIFCTVVTGIAGMEDMKKVGRVGGKALLYFEIVSTFALVLGLIATHVLKPGAGFNVDVHSLDAKAVASYAEKAHGQSSVDFLMHIIPDTLTSAFAQGEILQILLIALLFGAVLTQLGERGRVVTEFIDGISGVLFGVVKIVTKLAPIGAFGAMAFTIGKYGVGSLIPMLKLIGTFYLTSIVFVLVVLGAIARFTGFSIIRFVSYIKEELLIVLGTSSSESALPQLMQKLERLGCSRSVVGLVVPTGYSFNLDGTNIYMTMAVLFIAQATNTDLTWTQQLTLLAVTMLTSKGASGVTGAGFITLAATLAVVPTIPLSGMVLILGIDRFMSECRALTNIVGNGVATVVVSAWEKELDRNKLRAVLSGEVEEMKESAGA</sequence>
<feature type="transmembrane region" description="Helical" evidence="9">
    <location>
        <begin position="138"/>
        <end position="160"/>
    </location>
</feature>
<evidence type="ECO:0000256" key="8">
    <source>
        <dbReference type="ARBA" id="ARBA00023136"/>
    </source>
</evidence>
<feature type="transmembrane region" description="Helical" evidence="9">
    <location>
        <begin position="108"/>
        <end position="126"/>
    </location>
</feature>
<name>A0ABM8NB89_9BURK</name>
<reference evidence="10 11" key="1">
    <citation type="submission" date="2020-10" db="EMBL/GenBank/DDBJ databases">
        <authorList>
            <person name="Peeters C."/>
        </authorList>
    </citation>
    <scope>NUCLEOTIDE SEQUENCE [LARGE SCALE GENOMIC DNA]</scope>
    <source>
        <strain evidence="10 11">LMG 27952</strain>
    </source>
</reference>
<dbReference type="PROSITE" id="PS00713">
    <property type="entry name" value="NA_DICARBOXYL_SYMP_1"/>
    <property type="match status" value="1"/>
</dbReference>
<evidence type="ECO:0000256" key="9">
    <source>
        <dbReference type="HAMAP-Rule" id="MF_01300"/>
    </source>
</evidence>
<dbReference type="SUPFAM" id="SSF118215">
    <property type="entry name" value="Proton glutamate symport protein"/>
    <property type="match status" value="1"/>
</dbReference>